<accession>A0A6A6SJG7</accession>
<gene>
    <name evidence="1" type="ORF">K491DRAFT_643897</name>
</gene>
<proteinExistence type="predicted"/>
<sequence>MRRLRLVYETAYWSGRLPLLLGFLYSHISATTSQCAAAGLVEYLHWVSVMCRNCFSSSALHVAPRYVTHW</sequence>
<dbReference type="EMBL" id="MU004607">
    <property type="protein sequence ID" value="KAF2647542.1"/>
    <property type="molecule type" value="Genomic_DNA"/>
</dbReference>
<reference evidence="1" key="1">
    <citation type="journal article" date="2020" name="Stud. Mycol.">
        <title>101 Dothideomycetes genomes: a test case for predicting lifestyles and emergence of pathogens.</title>
        <authorList>
            <person name="Haridas S."/>
            <person name="Albert R."/>
            <person name="Binder M."/>
            <person name="Bloem J."/>
            <person name="Labutti K."/>
            <person name="Salamov A."/>
            <person name="Andreopoulos B."/>
            <person name="Baker S."/>
            <person name="Barry K."/>
            <person name="Bills G."/>
            <person name="Bluhm B."/>
            <person name="Cannon C."/>
            <person name="Castanera R."/>
            <person name="Culley D."/>
            <person name="Daum C."/>
            <person name="Ezra D."/>
            <person name="Gonzalez J."/>
            <person name="Henrissat B."/>
            <person name="Kuo A."/>
            <person name="Liang C."/>
            <person name="Lipzen A."/>
            <person name="Lutzoni F."/>
            <person name="Magnuson J."/>
            <person name="Mondo S."/>
            <person name="Nolan M."/>
            <person name="Ohm R."/>
            <person name="Pangilinan J."/>
            <person name="Park H.-J."/>
            <person name="Ramirez L."/>
            <person name="Alfaro M."/>
            <person name="Sun H."/>
            <person name="Tritt A."/>
            <person name="Yoshinaga Y."/>
            <person name="Zwiers L.-H."/>
            <person name="Turgeon B."/>
            <person name="Goodwin S."/>
            <person name="Spatafora J."/>
            <person name="Crous P."/>
            <person name="Grigoriev I."/>
        </authorList>
    </citation>
    <scope>NUCLEOTIDE SEQUENCE</scope>
    <source>
        <strain evidence="1">CBS 122681</strain>
    </source>
</reference>
<evidence type="ECO:0000313" key="1">
    <source>
        <dbReference type="EMBL" id="KAF2647542.1"/>
    </source>
</evidence>
<organism evidence="1 2">
    <name type="scientific">Lophiostoma macrostomum CBS 122681</name>
    <dbReference type="NCBI Taxonomy" id="1314788"/>
    <lineage>
        <taxon>Eukaryota</taxon>
        <taxon>Fungi</taxon>
        <taxon>Dikarya</taxon>
        <taxon>Ascomycota</taxon>
        <taxon>Pezizomycotina</taxon>
        <taxon>Dothideomycetes</taxon>
        <taxon>Pleosporomycetidae</taxon>
        <taxon>Pleosporales</taxon>
        <taxon>Lophiostomataceae</taxon>
        <taxon>Lophiostoma</taxon>
    </lineage>
</organism>
<name>A0A6A6SJG7_9PLEO</name>
<dbReference type="Proteomes" id="UP000799324">
    <property type="component" value="Unassembled WGS sequence"/>
</dbReference>
<keyword evidence="2" id="KW-1185">Reference proteome</keyword>
<evidence type="ECO:0000313" key="2">
    <source>
        <dbReference type="Proteomes" id="UP000799324"/>
    </source>
</evidence>
<dbReference type="AlphaFoldDB" id="A0A6A6SJG7"/>
<protein>
    <submittedName>
        <fullName evidence="1">Uncharacterized protein</fullName>
    </submittedName>
</protein>